<evidence type="ECO:0000259" key="1">
    <source>
        <dbReference type="Pfam" id="PF00881"/>
    </source>
</evidence>
<dbReference type="GO" id="GO:0016491">
    <property type="term" value="F:oxidoreductase activity"/>
    <property type="evidence" value="ECO:0007669"/>
    <property type="project" value="InterPro"/>
</dbReference>
<name>X1SLF1_9ZZZZ</name>
<dbReference type="NCBIfam" id="TIGR03605">
    <property type="entry name" value="antibiot_sagB"/>
    <property type="match status" value="1"/>
</dbReference>
<proteinExistence type="predicted"/>
<feature type="domain" description="Nitroreductase" evidence="1">
    <location>
        <begin position="52"/>
        <end position="179"/>
    </location>
</feature>
<accession>X1SLF1</accession>
<evidence type="ECO:0000313" key="2">
    <source>
        <dbReference type="EMBL" id="GAI93892.1"/>
    </source>
</evidence>
<gene>
    <name evidence="2" type="ORF">S12H4_34820</name>
</gene>
<protein>
    <recommendedName>
        <fullName evidence="1">Nitroreductase domain-containing protein</fullName>
    </recommendedName>
</protein>
<organism evidence="2">
    <name type="scientific">marine sediment metagenome</name>
    <dbReference type="NCBI Taxonomy" id="412755"/>
    <lineage>
        <taxon>unclassified sequences</taxon>
        <taxon>metagenomes</taxon>
        <taxon>ecological metagenomes</taxon>
    </lineage>
</organism>
<dbReference type="InterPro" id="IPR029479">
    <property type="entry name" value="Nitroreductase"/>
</dbReference>
<sequence length="179" mass="19421">MKIKVLLVLAVAVLSSLGCTPGATPSIPSEQTVITLPEPRLTSEVSVEEALVQRRSVREYSTIPLLLDEVSQLLWAAQGITSEWGGRTAPSAGALYPLEVYLAVGNVDGLAPAVYRYDPKEHGLVIIKDEDVRSRLADAALGQNCVEHCAIDIIIAAVYERTTKKYGYRGVRYVHMEAG</sequence>
<dbReference type="InterPro" id="IPR000415">
    <property type="entry name" value="Nitroreductase-like"/>
</dbReference>
<dbReference type="CDD" id="cd02142">
    <property type="entry name" value="McbC_SagB-like_oxidoreductase"/>
    <property type="match status" value="1"/>
</dbReference>
<dbReference type="EMBL" id="BARW01020632">
    <property type="protein sequence ID" value="GAI93892.1"/>
    <property type="molecule type" value="Genomic_DNA"/>
</dbReference>
<dbReference type="PANTHER" id="PTHR43745">
    <property type="entry name" value="NITROREDUCTASE MJ1384-RELATED"/>
    <property type="match status" value="1"/>
</dbReference>
<dbReference type="Pfam" id="PF00881">
    <property type="entry name" value="Nitroreductase"/>
    <property type="match status" value="1"/>
</dbReference>
<dbReference type="AlphaFoldDB" id="X1SLF1"/>
<dbReference type="InterPro" id="IPR052544">
    <property type="entry name" value="Bacteriocin_Proc_Enz"/>
</dbReference>
<dbReference type="InterPro" id="IPR020051">
    <property type="entry name" value="SagB-type_dehydrogenase"/>
</dbReference>
<dbReference type="PANTHER" id="PTHR43745:SF2">
    <property type="entry name" value="NITROREDUCTASE MJ1384-RELATED"/>
    <property type="match status" value="1"/>
</dbReference>
<feature type="non-terminal residue" evidence="2">
    <location>
        <position position="179"/>
    </location>
</feature>
<dbReference type="Gene3D" id="3.40.109.10">
    <property type="entry name" value="NADH Oxidase"/>
    <property type="match status" value="1"/>
</dbReference>
<dbReference type="SUPFAM" id="SSF55469">
    <property type="entry name" value="FMN-dependent nitroreductase-like"/>
    <property type="match status" value="1"/>
</dbReference>
<comment type="caution">
    <text evidence="2">The sequence shown here is derived from an EMBL/GenBank/DDBJ whole genome shotgun (WGS) entry which is preliminary data.</text>
</comment>
<dbReference type="PROSITE" id="PS51257">
    <property type="entry name" value="PROKAR_LIPOPROTEIN"/>
    <property type="match status" value="1"/>
</dbReference>
<reference evidence="2" key="1">
    <citation type="journal article" date="2014" name="Front. Microbiol.">
        <title>High frequency of phylogenetically diverse reductive dehalogenase-homologous genes in deep subseafloor sedimentary metagenomes.</title>
        <authorList>
            <person name="Kawai M."/>
            <person name="Futagami T."/>
            <person name="Toyoda A."/>
            <person name="Takaki Y."/>
            <person name="Nishi S."/>
            <person name="Hori S."/>
            <person name="Arai W."/>
            <person name="Tsubouchi T."/>
            <person name="Morono Y."/>
            <person name="Uchiyama I."/>
            <person name="Ito T."/>
            <person name="Fujiyama A."/>
            <person name="Inagaki F."/>
            <person name="Takami H."/>
        </authorList>
    </citation>
    <scope>NUCLEOTIDE SEQUENCE</scope>
    <source>
        <strain evidence="2">Expedition CK06-06</strain>
    </source>
</reference>